<dbReference type="AlphaFoldDB" id="A0A239CQ20"/>
<accession>A0A239CQ20</accession>
<evidence type="ECO:0000313" key="3">
    <source>
        <dbReference type="Proteomes" id="UP000198426"/>
    </source>
</evidence>
<protein>
    <submittedName>
        <fullName evidence="2">Tetratricopeptide repeat-containing protein</fullName>
    </submittedName>
</protein>
<dbReference type="InterPro" id="IPR011990">
    <property type="entry name" value="TPR-like_helical_dom_sf"/>
</dbReference>
<feature type="signal peptide" evidence="1">
    <location>
        <begin position="1"/>
        <end position="22"/>
    </location>
</feature>
<proteinExistence type="predicted"/>
<organism evidence="2 3">
    <name type="scientific">Tropicimonas sediminicola</name>
    <dbReference type="NCBI Taxonomy" id="1031541"/>
    <lineage>
        <taxon>Bacteria</taxon>
        <taxon>Pseudomonadati</taxon>
        <taxon>Pseudomonadota</taxon>
        <taxon>Alphaproteobacteria</taxon>
        <taxon>Rhodobacterales</taxon>
        <taxon>Roseobacteraceae</taxon>
        <taxon>Tropicimonas</taxon>
    </lineage>
</organism>
<keyword evidence="1" id="KW-0732">Signal</keyword>
<feature type="chain" id="PRO_5013348643" evidence="1">
    <location>
        <begin position="23"/>
        <end position="181"/>
    </location>
</feature>
<evidence type="ECO:0000313" key="2">
    <source>
        <dbReference type="EMBL" id="SNS22019.1"/>
    </source>
</evidence>
<name>A0A239CQ20_9RHOB</name>
<dbReference type="Pfam" id="PF14559">
    <property type="entry name" value="TPR_19"/>
    <property type="match status" value="1"/>
</dbReference>
<reference evidence="2 3" key="1">
    <citation type="submission" date="2017-06" db="EMBL/GenBank/DDBJ databases">
        <authorList>
            <person name="Kim H.J."/>
            <person name="Triplett B.A."/>
        </authorList>
    </citation>
    <scope>NUCLEOTIDE SEQUENCE [LARGE SCALE GENOMIC DNA]</scope>
    <source>
        <strain evidence="2 3">DSM 29339</strain>
    </source>
</reference>
<evidence type="ECO:0000256" key="1">
    <source>
        <dbReference type="SAM" id="SignalP"/>
    </source>
</evidence>
<dbReference type="Gene3D" id="1.25.40.10">
    <property type="entry name" value="Tetratricopeptide repeat domain"/>
    <property type="match status" value="1"/>
</dbReference>
<dbReference type="EMBL" id="FZOY01000001">
    <property type="protein sequence ID" value="SNS22019.1"/>
    <property type="molecule type" value="Genomic_DNA"/>
</dbReference>
<dbReference type="Proteomes" id="UP000198426">
    <property type="component" value="Unassembled WGS sequence"/>
</dbReference>
<dbReference type="OrthoDB" id="8592798at2"/>
<sequence length="181" mass="19331">MRPSLPILAAAFTLALPFAAFAAGSDDTSAPKPTETTQSCDKGMVWDAKSGKCVNPQSGSLDDETLHGAVREFAYAGQYRHALDALDAIEDQQDDRVATYRGFVARTMGDVEGGMAFYRAALDANPDNLLARSYMGQAFVEQGDTAAARAQLTEIRARGGEGSWAEASLFSAIVRGTTYSY</sequence>
<keyword evidence="3" id="KW-1185">Reference proteome</keyword>
<dbReference type="SUPFAM" id="SSF48452">
    <property type="entry name" value="TPR-like"/>
    <property type="match status" value="1"/>
</dbReference>
<dbReference type="RefSeq" id="WP_089230869.1">
    <property type="nucleotide sequence ID" value="NZ_FZOY01000001.1"/>
</dbReference>
<gene>
    <name evidence="2" type="ORF">SAMN05421757_101404</name>
</gene>